<keyword evidence="7" id="KW-1185">Reference proteome</keyword>
<accession>A0ABQ0A2M3</accession>
<keyword evidence="3" id="KW-0902">Two-component regulatory system</keyword>
<evidence type="ECO:0000256" key="3">
    <source>
        <dbReference type="ARBA" id="ARBA00023012"/>
    </source>
</evidence>
<feature type="transmembrane region" description="Helical" evidence="4">
    <location>
        <begin position="152"/>
        <end position="173"/>
    </location>
</feature>
<dbReference type="Gene3D" id="1.20.5.1930">
    <property type="match status" value="1"/>
</dbReference>
<dbReference type="EMBL" id="BAABWH010000009">
    <property type="protein sequence ID" value="GAA6146653.1"/>
    <property type="molecule type" value="Genomic_DNA"/>
</dbReference>
<evidence type="ECO:0000256" key="4">
    <source>
        <dbReference type="SAM" id="Phobius"/>
    </source>
</evidence>
<dbReference type="SUPFAM" id="SSF55874">
    <property type="entry name" value="ATPase domain of HSP90 chaperone/DNA topoisomerase II/histidine kinase"/>
    <property type="match status" value="1"/>
</dbReference>
<dbReference type="InterPro" id="IPR011712">
    <property type="entry name" value="Sig_transdc_His_kin_sub3_dim/P"/>
</dbReference>
<comment type="caution">
    <text evidence="6">The sequence shown here is derived from an EMBL/GenBank/DDBJ whole genome shotgun (WGS) entry which is preliminary data.</text>
</comment>
<proteinExistence type="predicted"/>
<organism evidence="6 7">
    <name type="scientific">Thalassolituus maritimus</name>
    <dbReference type="NCBI Taxonomy" id="484498"/>
    <lineage>
        <taxon>Bacteria</taxon>
        <taxon>Pseudomonadati</taxon>
        <taxon>Pseudomonadota</taxon>
        <taxon>Gammaproteobacteria</taxon>
        <taxon>Oceanospirillales</taxon>
        <taxon>Oceanospirillaceae</taxon>
        <taxon>Thalassolituus</taxon>
    </lineage>
</organism>
<evidence type="ECO:0000313" key="7">
    <source>
        <dbReference type="Proteomes" id="UP001481413"/>
    </source>
</evidence>
<dbReference type="Proteomes" id="UP001481413">
    <property type="component" value="Unassembled WGS sequence"/>
</dbReference>
<feature type="transmembrane region" description="Helical" evidence="4">
    <location>
        <begin position="45"/>
        <end position="63"/>
    </location>
</feature>
<evidence type="ECO:0000256" key="1">
    <source>
        <dbReference type="ARBA" id="ARBA00022679"/>
    </source>
</evidence>
<dbReference type="Pfam" id="PF07730">
    <property type="entry name" value="HisKA_3"/>
    <property type="match status" value="1"/>
</dbReference>
<feature type="domain" description="Signal transduction histidine kinase subgroup 3 dimerisation and phosphoacceptor" evidence="5">
    <location>
        <begin position="203"/>
        <end position="269"/>
    </location>
</feature>
<keyword evidence="2" id="KW-0418">Kinase</keyword>
<gene>
    <name evidence="6" type="ORF">NBRC116585_27710</name>
</gene>
<feature type="transmembrane region" description="Helical" evidence="4">
    <location>
        <begin position="84"/>
        <end position="102"/>
    </location>
</feature>
<dbReference type="RefSeq" id="WP_353295874.1">
    <property type="nucleotide sequence ID" value="NZ_BAABWH010000009.1"/>
</dbReference>
<keyword evidence="4" id="KW-0472">Membrane</keyword>
<sequence length="396" mass="44341">MDPVSLPLRIPYILRAGIIISLGIGAWAIAALMVFDACPPEQRPWALGLVAMTAFSFCSLAFLGTRELLMNSLAWRVDDRDWRFWLFLSLSHACSVLLVGVAEVPASHAPYMLLMVVNSASLAVRFNPRYALSFNTLVAVLFALQFEESQWLILALCIVMQLVLWSFGLSIVVEVSEVRRLRVMGDELRMAQAQIAESERMLERRNIRHNLHDNMGHELATLHMNLQIVEQQAARLELDEDVMAPLARSRSSSRRMFAVLDDIVTGLRQVPSAHFYDALTDLIEQATTLSVIVRWDDKVRISEPKCCEALLSVVREFLTNVMKHSEGRDVLIRSQYGNGRITLELTDLAVFEGDVDHGNGLSGVAERISAMSGEFDVSKTAEGRLCWTIVLPEDVA</sequence>
<dbReference type="InterPro" id="IPR036890">
    <property type="entry name" value="HATPase_C_sf"/>
</dbReference>
<name>A0ABQ0A2M3_9GAMM</name>
<feature type="transmembrane region" description="Helical" evidence="4">
    <location>
        <begin position="12"/>
        <end position="33"/>
    </location>
</feature>
<reference evidence="6 7" key="1">
    <citation type="submission" date="2024-04" db="EMBL/GenBank/DDBJ databases">
        <title>Draft genome sequence of Thalassolituus maritimus NBRC 116585.</title>
        <authorList>
            <person name="Miyakawa T."/>
            <person name="Kusuya Y."/>
            <person name="Miura T."/>
        </authorList>
    </citation>
    <scope>NUCLEOTIDE SEQUENCE [LARGE SCALE GENOMIC DNA]</scope>
    <source>
        <strain evidence="6 7">5NW40-0001</strain>
    </source>
</reference>
<evidence type="ECO:0000256" key="2">
    <source>
        <dbReference type="ARBA" id="ARBA00022777"/>
    </source>
</evidence>
<dbReference type="Gene3D" id="3.30.565.10">
    <property type="entry name" value="Histidine kinase-like ATPase, C-terminal domain"/>
    <property type="match status" value="1"/>
</dbReference>
<dbReference type="InterPro" id="IPR050482">
    <property type="entry name" value="Sensor_HK_TwoCompSys"/>
</dbReference>
<evidence type="ECO:0000313" key="6">
    <source>
        <dbReference type="EMBL" id="GAA6146653.1"/>
    </source>
</evidence>
<protein>
    <recommendedName>
        <fullName evidence="5">Signal transduction histidine kinase subgroup 3 dimerisation and phosphoacceptor domain-containing protein</fullName>
    </recommendedName>
</protein>
<keyword evidence="4" id="KW-0812">Transmembrane</keyword>
<dbReference type="PANTHER" id="PTHR24421:SF59">
    <property type="entry name" value="OXYGEN SENSOR HISTIDINE KINASE NREB"/>
    <property type="match status" value="1"/>
</dbReference>
<keyword evidence="4" id="KW-1133">Transmembrane helix</keyword>
<feature type="transmembrane region" description="Helical" evidence="4">
    <location>
        <begin position="131"/>
        <end position="146"/>
    </location>
</feature>
<evidence type="ECO:0000259" key="5">
    <source>
        <dbReference type="Pfam" id="PF07730"/>
    </source>
</evidence>
<dbReference type="PANTHER" id="PTHR24421">
    <property type="entry name" value="NITRATE/NITRITE SENSOR PROTEIN NARX-RELATED"/>
    <property type="match status" value="1"/>
</dbReference>
<dbReference type="CDD" id="cd16917">
    <property type="entry name" value="HATPase_UhpB-NarQ-NarX-like"/>
    <property type="match status" value="1"/>
</dbReference>
<keyword evidence="1" id="KW-0808">Transferase</keyword>